<dbReference type="PANTHER" id="PTHR42806:SF1">
    <property type="entry name" value="GLYCINE DEHYDROGENASE (DECARBOXYLATING)"/>
    <property type="match status" value="1"/>
</dbReference>
<dbReference type="OrthoDB" id="9801272at2"/>
<dbReference type="InParanoid" id="M1YWY9"/>
<dbReference type="InterPro" id="IPR015421">
    <property type="entry name" value="PyrdxlP-dep_Trfase_major"/>
</dbReference>
<organism evidence="3 4">
    <name type="scientific">Nitrospina gracilis (strain 3/211)</name>
    <dbReference type="NCBI Taxonomy" id="1266370"/>
    <lineage>
        <taxon>Bacteria</taxon>
        <taxon>Pseudomonadati</taxon>
        <taxon>Nitrospinota/Tectimicrobiota group</taxon>
        <taxon>Nitrospinota</taxon>
        <taxon>Nitrospinia</taxon>
        <taxon>Nitrospinales</taxon>
        <taxon>Nitrospinaceae</taxon>
        <taxon>Nitrospina</taxon>
    </lineage>
</organism>
<dbReference type="EMBL" id="CAQJ01000019">
    <property type="protein sequence ID" value="CCQ89807.1"/>
    <property type="molecule type" value="Genomic_DNA"/>
</dbReference>
<evidence type="ECO:0000313" key="4">
    <source>
        <dbReference type="Proteomes" id="UP000011704"/>
    </source>
</evidence>
<reference evidence="3 4" key="1">
    <citation type="journal article" date="2013" name="Front. Microbiol.">
        <title>The genome of Nitrospina gracilis illuminates the metabolism and evolution of the major marine nitrite oxidizer.</title>
        <authorList>
            <person name="Luecker S."/>
            <person name="Nowka B."/>
            <person name="Rattei T."/>
            <person name="Spieck E."/>
            <person name="and Daims H."/>
        </authorList>
    </citation>
    <scope>NUCLEOTIDE SEQUENCE [LARGE SCALE GENOMIC DNA]</scope>
    <source>
        <strain evidence="3 4">3/211</strain>
    </source>
</reference>
<dbReference type="SUPFAM" id="SSF53383">
    <property type="entry name" value="PLP-dependent transferases"/>
    <property type="match status" value="1"/>
</dbReference>
<comment type="caution">
    <text evidence="3">The sequence shown here is derived from an EMBL/GenBank/DDBJ whole genome shotgun (WGS) entry which is preliminary data.</text>
</comment>
<protein>
    <submittedName>
        <fullName evidence="3">Putative glycine dehydrogenase (Decarboxylating) subunit 1</fullName>
        <ecNumber evidence="3">1.4.4.2</ecNumber>
    </submittedName>
</protein>
<dbReference type="GO" id="GO:0009116">
    <property type="term" value="P:nucleoside metabolic process"/>
    <property type="evidence" value="ECO:0007669"/>
    <property type="project" value="InterPro"/>
</dbReference>
<dbReference type="InterPro" id="IPR049315">
    <property type="entry name" value="GDC-P_N"/>
</dbReference>
<dbReference type="Pfam" id="PF02347">
    <property type="entry name" value="GDC-P"/>
    <property type="match status" value="1"/>
</dbReference>
<dbReference type="InterPro" id="IPR015422">
    <property type="entry name" value="PyrdxlP-dep_Trfase_small"/>
</dbReference>
<dbReference type="Gene3D" id="3.40.640.10">
    <property type="entry name" value="Type I PLP-dependent aspartate aminotransferase-like (Major domain)"/>
    <property type="match status" value="1"/>
</dbReference>
<dbReference type="PANTHER" id="PTHR42806">
    <property type="entry name" value="GLYCINE CLEAVAGE SYSTEM P-PROTEIN"/>
    <property type="match status" value="1"/>
</dbReference>
<sequence length="455" mass="49947">MIDAPKSFTPHRPEDRRAMLNFIGVESIDDLLTGIPKGLRLQRTLNLPDPLPDWELEKHLRGLAGKNATVHTHLNFIGGGMYDHHIPAVVDVLAGRGEFLTAYTPYQPEMSQGLLQILAEYQEQMAKVMGLPIVNCSSYDGGTALFELGWMGCLASDRGDAGVLYADSIWPQWKDIIISHLTPRRVALDTVEHEAQSGRLDLKSLEDKLKSERPAVFLFQTPNRFGVLEDIPAIVNLCRAHGVRVGMSFNPFLSGLFPTPGSLGVDFASCEGQPLGIPLSAGGPSLGVLGCKKEYRKFMPGRLVGRVADIYGNPAYALVYEDREQHVAREKATSNICSNQAWCALRAVIYLSLLGESGYGRLAKIIAHKTDYLIKQLTALPGIERGHSGPVFNEFALKLPKPADTVLDALREENIFGGLAIDDTPHGELLLIAVTETKTRQDMDRLAQALKKVCT</sequence>
<evidence type="ECO:0000313" key="3">
    <source>
        <dbReference type="EMBL" id="CCQ89807.1"/>
    </source>
</evidence>
<dbReference type="NCBIfam" id="NF001696">
    <property type="entry name" value="PRK00451.1"/>
    <property type="match status" value="1"/>
</dbReference>
<dbReference type="STRING" id="1266370.NITGR_170064"/>
<evidence type="ECO:0000256" key="1">
    <source>
        <dbReference type="ARBA" id="ARBA00023002"/>
    </source>
</evidence>
<feature type="domain" description="Glycine cleavage system P-protein N-terminal" evidence="2">
    <location>
        <begin position="7"/>
        <end position="449"/>
    </location>
</feature>
<dbReference type="EC" id="1.4.4.2" evidence="3"/>
<name>M1YWY9_NITG3</name>
<accession>M1YWY9</accession>
<dbReference type="Gene3D" id="3.90.1150.10">
    <property type="entry name" value="Aspartate Aminotransferase, domain 1"/>
    <property type="match status" value="1"/>
</dbReference>
<evidence type="ECO:0000259" key="2">
    <source>
        <dbReference type="Pfam" id="PF02347"/>
    </source>
</evidence>
<dbReference type="InterPro" id="IPR023010">
    <property type="entry name" value="GcvPA"/>
</dbReference>
<keyword evidence="4" id="KW-1185">Reference proteome</keyword>
<gene>
    <name evidence="3" type="primary">gcvPA</name>
    <name evidence="3" type="ORF">NITGR_170064</name>
</gene>
<keyword evidence="1 3" id="KW-0560">Oxidoreductase</keyword>
<dbReference type="AlphaFoldDB" id="M1YWY9"/>
<dbReference type="RefSeq" id="WP_005006608.1">
    <property type="nucleotide sequence ID" value="NZ_HG422173.1"/>
</dbReference>
<dbReference type="GO" id="GO:0004375">
    <property type="term" value="F:glycine dehydrogenase (decarboxylating) activity"/>
    <property type="evidence" value="ECO:0007669"/>
    <property type="project" value="UniProtKB-EC"/>
</dbReference>
<dbReference type="Proteomes" id="UP000011704">
    <property type="component" value="Unassembled WGS sequence"/>
</dbReference>
<dbReference type="InterPro" id="IPR015424">
    <property type="entry name" value="PyrdxlP-dep_Trfase"/>
</dbReference>
<proteinExistence type="predicted"/>
<dbReference type="HOGENOM" id="CLU_004620_0_2_0"/>